<evidence type="ECO:0000313" key="1">
    <source>
        <dbReference type="EMBL" id="WEX85808.1"/>
    </source>
</evidence>
<dbReference type="Proteomes" id="UP001229355">
    <property type="component" value="Chromosome 1"/>
</dbReference>
<evidence type="ECO:0000313" key="2">
    <source>
        <dbReference type="Proteomes" id="UP001229355"/>
    </source>
</evidence>
<accession>A0ABY8D7J5</accession>
<proteinExistence type="predicted"/>
<dbReference type="RefSeq" id="WP_280657892.1">
    <property type="nucleotide sequence ID" value="NZ_CP120373.1"/>
</dbReference>
<sequence>MILLTPELRERLLANGSNPDTDHIPVVKFFNPLGAATWLATELDADNDTLFGLADLGFGCPELGSFSFSEIASLRLSLGMGIERDILFEGKFPISAWAEAARETGSISAAERVLYAAARHGPEEGT</sequence>
<dbReference type="Pfam" id="PF11171">
    <property type="entry name" value="DUF2958"/>
    <property type="match status" value="1"/>
</dbReference>
<protein>
    <submittedName>
        <fullName evidence="1">DUF2958 domain-containing protein</fullName>
    </submittedName>
</protein>
<name>A0ABY8D7J5_9HYPH</name>
<gene>
    <name evidence="1" type="ORF">PZN02_002043</name>
</gene>
<reference evidence="1 2" key="1">
    <citation type="submission" date="2023-03" db="EMBL/GenBank/DDBJ databases">
        <authorList>
            <person name="Kaur S."/>
            <person name="Espinosa-Saiz D."/>
            <person name="Velazquez E."/>
            <person name="Menendez E."/>
            <person name="diCenzo G.C."/>
        </authorList>
    </citation>
    <scope>NUCLEOTIDE SEQUENCE [LARGE SCALE GENOMIC DNA]</scope>
    <source>
        <strain evidence="1 2">LMG 24692</strain>
    </source>
</reference>
<dbReference type="InterPro" id="IPR021341">
    <property type="entry name" value="DUF2958"/>
</dbReference>
<dbReference type="EMBL" id="CP120373">
    <property type="protein sequence ID" value="WEX85808.1"/>
    <property type="molecule type" value="Genomic_DNA"/>
</dbReference>
<organism evidence="1 2">
    <name type="scientific">Sinorhizobium garamanticum</name>
    <dbReference type="NCBI Taxonomy" id="680247"/>
    <lineage>
        <taxon>Bacteria</taxon>
        <taxon>Pseudomonadati</taxon>
        <taxon>Pseudomonadota</taxon>
        <taxon>Alphaproteobacteria</taxon>
        <taxon>Hyphomicrobiales</taxon>
        <taxon>Rhizobiaceae</taxon>
        <taxon>Sinorhizobium/Ensifer group</taxon>
        <taxon>Sinorhizobium</taxon>
    </lineage>
</organism>
<keyword evidence="2" id="KW-1185">Reference proteome</keyword>